<evidence type="ECO:0000313" key="2">
    <source>
        <dbReference type="Proteomes" id="UP001189429"/>
    </source>
</evidence>
<dbReference type="EMBL" id="CAUYUJ010022701">
    <property type="protein sequence ID" value="CAK0912084.1"/>
    <property type="molecule type" value="Genomic_DNA"/>
</dbReference>
<name>A0ABN9YGU4_9DINO</name>
<keyword evidence="2" id="KW-1185">Reference proteome</keyword>
<comment type="caution">
    <text evidence="1">The sequence shown here is derived from an EMBL/GenBank/DDBJ whole genome shotgun (WGS) entry which is preliminary data.</text>
</comment>
<accession>A0ABN9YGU4</accession>
<proteinExistence type="predicted"/>
<gene>
    <name evidence="1" type="ORF">PCOR1329_LOCUS85743</name>
</gene>
<evidence type="ECO:0008006" key="3">
    <source>
        <dbReference type="Google" id="ProtNLM"/>
    </source>
</evidence>
<organism evidence="1 2">
    <name type="scientific">Prorocentrum cordatum</name>
    <dbReference type="NCBI Taxonomy" id="2364126"/>
    <lineage>
        <taxon>Eukaryota</taxon>
        <taxon>Sar</taxon>
        <taxon>Alveolata</taxon>
        <taxon>Dinophyceae</taxon>
        <taxon>Prorocentrales</taxon>
        <taxon>Prorocentraceae</taxon>
        <taxon>Prorocentrum</taxon>
    </lineage>
</organism>
<dbReference type="Proteomes" id="UP001189429">
    <property type="component" value="Unassembled WGS sequence"/>
</dbReference>
<sequence length="139" mass="14150">MVTGCSAEGSGVSPTAPSCRSDFIVVSSRSSAFSIGVVFVTVSPFRSDLISAVSSVKADCPAVLPARSGFTDIKLSIGRTRAALGTNLNSGSSSWCTGFIGVFFSSVSSDNGLEAGCISASSFNPSCKVATFCSSSFWT</sequence>
<reference evidence="1" key="1">
    <citation type="submission" date="2023-10" db="EMBL/GenBank/DDBJ databases">
        <authorList>
            <person name="Chen Y."/>
            <person name="Shah S."/>
            <person name="Dougan E. K."/>
            <person name="Thang M."/>
            <person name="Chan C."/>
        </authorList>
    </citation>
    <scope>NUCLEOTIDE SEQUENCE [LARGE SCALE GENOMIC DNA]</scope>
</reference>
<evidence type="ECO:0000313" key="1">
    <source>
        <dbReference type="EMBL" id="CAK0912084.1"/>
    </source>
</evidence>
<protein>
    <recommendedName>
        <fullName evidence="3">Subtilisin</fullName>
    </recommendedName>
</protein>